<accession>A0A2M6YUI3</accession>
<gene>
    <name evidence="1" type="ORF">COT02_02520</name>
</gene>
<protein>
    <submittedName>
        <fullName evidence="1">Antitoxin</fullName>
    </submittedName>
</protein>
<name>A0A2M6YUI3_9BACT</name>
<dbReference type="EMBL" id="PEWY01000068">
    <property type="protein sequence ID" value="PIU37102.1"/>
    <property type="molecule type" value="Genomic_DNA"/>
</dbReference>
<organism evidence="1 2">
    <name type="scientific">Candidatus Roizmanbacteria bacterium CG07_land_8_20_14_0_80_34_15</name>
    <dbReference type="NCBI Taxonomy" id="1974849"/>
    <lineage>
        <taxon>Bacteria</taxon>
        <taxon>Candidatus Roizmaniibacteriota</taxon>
    </lineage>
</organism>
<proteinExistence type="predicted"/>
<comment type="caution">
    <text evidence="1">The sequence shown here is derived from an EMBL/GenBank/DDBJ whole genome shotgun (WGS) entry which is preliminary data.</text>
</comment>
<dbReference type="Proteomes" id="UP000230184">
    <property type="component" value="Unassembled WGS sequence"/>
</dbReference>
<reference evidence="2" key="1">
    <citation type="submission" date="2017-09" db="EMBL/GenBank/DDBJ databases">
        <title>Depth-based differentiation of microbial function through sediment-hosted aquifers and enrichment of novel symbionts in the deep terrestrial subsurface.</title>
        <authorList>
            <person name="Probst A.J."/>
            <person name="Ladd B."/>
            <person name="Jarett J.K."/>
            <person name="Geller-Mcgrath D.E."/>
            <person name="Sieber C.M.K."/>
            <person name="Emerson J.B."/>
            <person name="Anantharaman K."/>
            <person name="Thomas B.C."/>
            <person name="Malmstrom R."/>
            <person name="Stieglmeier M."/>
            <person name="Klingl A."/>
            <person name="Woyke T."/>
            <person name="Ryan C.M."/>
            <person name="Banfield J.F."/>
        </authorList>
    </citation>
    <scope>NUCLEOTIDE SEQUENCE [LARGE SCALE GENOMIC DNA]</scope>
</reference>
<sequence length="92" mass="10831">MKNYKLDSEEKRILKDYEEGKYVSVDNLDEEIAKAREAARNTLLKTKNINIRLPFKDIQKLKEKAAENNLPYQTLISMLLRQYTNGDIRITL</sequence>
<evidence type="ECO:0000313" key="1">
    <source>
        <dbReference type="EMBL" id="PIU37102.1"/>
    </source>
</evidence>
<dbReference type="AlphaFoldDB" id="A0A2M6YUI3"/>
<evidence type="ECO:0000313" key="2">
    <source>
        <dbReference type="Proteomes" id="UP000230184"/>
    </source>
</evidence>